<gene>
    <name evidence="1" type="ORF">METZ01_LOCUS139986</name>
</gene>
<feature type="non-terminal residue" evidence="1">
    <location>
        <position position="141"/>
    </location>
</feature>
<feature type="non-terminal residue" evidence="1">
    <location>
        <position position="1"/>
    </location>
</feature>
<reference evidence="1" key="1">
    <citation type="submission" date="2018-05" db="EMBL/GenBank/DDBJ databases">
        <authorList>
            <person name="Lanie J.A."/>
            <person name="Ng W.-L."/>
            <person name="Kazmierczak K.M."/>
            <person name="Andrzejewski T.M."/>
            <person name="Davidsen T.M."/>
            <person name="Wayne K.J."/>
            <person name="Tettelin H."/>
            <person name="Glass J.I."/>
            <person name="Rusch D."/>
            <person name="Podicherti R."/>
            <person name="Tsui H.-C.T."/>
            <person name="Winkler M.E."/>
        </authorList>
    </citation>
    <scope>NUCLEOTIDE SEQUENCE</scope>
</reference>
<sequence>LKKIFLLLTLFLSLGFISCEKEPTVEEELVGTWYMPQALNRYTTGRSVNDVAGHSLNAWNYSMVVTTNSNQNLIDRMADGEGAINVTGVVEDDIKFMHGWYDKFSEESGVSITNYNWNDIQEYSDKPIISGYMDNYSHRYN</sequence>
<proteinExistence type="predicted"/>
<protein>
    <submittedName>
        <fullName evidence="1">Uncharacterized protein</fullName>
    </submittedName>
</protein>
<name>A0A381ZE60_9ZZZZ</name>
<evidence type="ECO:0000313" key="1">
    <source>
        <dbReference type="EMBL" id="SVA87132.1"/>
    </source>
</evidence>
<organism evidence="1">
    <name type="scientific">marine metagenome</name>
    <dbReference type="NCBI Taxonomy" id="408172"/>
    <lineage>
        <taxon>unclassified sequences</taxon>
        <taxon>metagenomes</taxon>
        <taxon>ecological metagenomes</taxon>
    </lineage>
</organism>
<dbReference type="EMBL" id="UINC01020846">
    <property type="protein sequence ID" value="SVA87132.1"/>
    <property type="molecule type" value="Genomic_DNA"/>
</dbReference>
<dbReference type="AlphaFoldDB" id="A0A381ZE60"/>
<accession>A0A381ZE60</accession>